<keyword evidence="6" id="KW-1185">Reference proteome</keyword>
<dbReference type="InterPro" id="IPR012337">
    <property type="entry name" value="RNaseH-like_sf"/>
</dbReference>
<name>A0AA88IB04_ARTSF</name>
<evidence type="ECO:0000256" key="3">
    <source>
        <dbReference type="ARBA" id="ARBA00022839"/>
    </source>
</evidence>
<comment type="caution">
    <text evidence="5">The sequence shown here is derived from an EMBL/GenBank/DDBJ whole genome shotgun (WGS) entry which is preliminary data.</text>
</comment>
<dbReference type="EMBL" id="JAVRJZ010000003">
    <property type="protein sequence ID" value="KAK2725014.1"/>
    <property type="molecule type" value="Genomic_DNA"/>
</dbReference>
<dbReference type="InterPro" id="IPR013520">
    <property type="entry name" value="Ribonucl_H"/>
</dbReference>
<gene>
    <name evidence="5" type="ORF">QYM36_001459</name>
</gene>
<dbReference type="SUPFAM" id="SSF53098">
    <property type="entry name" value="Ribonuclease H-like"/>
    <property type="match status" value="1"/>
</dbReference>
<dbReference type="AlphaFoldDB" id="A0AA88IB04"/>
<evidence type="ECO:0000256" key="2">
    <source>
        <dbReference type="ARBA" id="ARBA00022801"/>
    </source>
</evidence>
<keyword evidence="1" id="KW-0540">Nuclease</keyword>
<dbReference type="Gene3D" id="3.30.420.10">
    <property type="entry name" value="Ribonuclease H-like superfamily/Ribonuclease H"/>
    <property type="match status" value="1"/>
</dbReference>
<keyword evidence="3" id="KW-0269">Exonuclease</keyword>
<proteinExistence type="predicted"/>
<evidence type="ECO:0000259" key="4">
    <source>
        <dbReference type="SMART" id="SM00479"/>
    </source>
</evidence>
<evidence type="ECO:0000256" key="1">
    <source>
        <dbReference type="ARBA" id="ARBA00022722"/>
    </source>
</evidence>
<dbReference type="Pfam" id="PF00929">
    <property type="entry name" value="RNase_T"/>
    <property type="match status" value="1"/>
</dbReference>
<dbReference type="PANTHER" id="PTHR23044:SF61">
    <property type="entry name" value="3'-5' EXORIBONUCLEASE 1-RELATED"/>
    <property type="match status" value="1"/>
</dbReference>
<dbReference type="SMART" id="SM00479">
    <property type="entry name" value="EXOIII"/>
    <property type="match status" value="1"/>
</dbReference>
<dbReference type="InterPro" id="IPR036397">
    <property type="entry name" value="RNaseH_sf"/>
</dbReference>
<evidence type="ECO:0000313" key="5">
    <source>
        <dbReference type="EMBL" id="KAK2725014.1"/>
    </source>
</evidence>
<sequence length="205" mass="24188">MSRAMANKIQKQIFKYFIVLDFEATCMKDRKIEPQEIIEFPMLKIDTKSLQITSEFHRYVKPVHHYILTPFCSELTGITQDIVDREDTFPKVFKSAKEWIEKETRENSYAIVTFGDWDLNLMLPEQCHLIGEGVPAYFKRWINIKKVFAERTGIFPRNLKELLSRLSLRHIGHHHSGYDDCVNIANITRELCRRGFVLNYTTTKI</sequence>
<feature type="domain" description="Exonuclease" evidence="4">
    <location>
        <begin position="16"/>
        <end position="197"/>
    </location>
</feature>
<dbReference type="InterPro" id="IPR051274">
    <property type="entry name" value="3-5_Exoribonuclease"/>
</dbReference>
<dbReference type="CDD" id="cd06133">
    <property type="entry name" value="ERI-1_3'hExo_like"/>
    <property type="match status" value="1"/>
</dbReference>
<dbReference type="InterPro" id="IPR047201">
    <property type="entry name" value="ERI-1_3'hExo-like"/>
</dbReference>
<accession>A0AA88IB04</accession>
<keyword evidence="2" id="KW-0378">Hydrolase</keyword>
<dbReference type="GO" id="GO:0000175">
    <property type="term" value="F:3'-5'-RNA exonuclease activity"/>
    <property type="evidence" value="ECO:0007669"/>
    <property type="project" value="InterPro"/>
</dbReference>
<reference evidence="5" key="1">
    <citation type="submission" date="2023-07" db="EMBL/GenBank/DDBJ databases">
        <title>Chromosome-level genome assembly of Artemia franciscana.</title>
        <authorList>
            <person name="Jo E."/>
        </authorList>
    </citation>
    <scope>NUCLEOTIDE SEQUENCE</scope>
    <source>
        <tissue evidence="5">Whole body</tissue>
    </source>
</reference>
<dbReference type="GO" id="GO:0003676">
    <property type="term" value="F:nucleic acid binding"/>
    <property type="evidence" value="ECO:0007669"/>
    <property type="project" value="InterPro"/>
</dbReference>
<dbReference type="Proteomes" id="UP001187531">
    <property type="component" value="Unassembled WGS sequence"/>
</dbReference>
<dbReference type="PANTHER" id="PTHR23044">
    <property type="entry name" value="3'-5' EXONUCLEASE ERI1-RELATED"/>
    <property type="match status" value="1"/>
</dbReference>
<organism evidence="5 6">
    <name type="scientific">Artemia franciscana</name>
    <name type="common">Brine shrimp</name>
    <name type="synonym">Artemia sanfranciscana</name>
    <dbReference type="NCBI Taxonomy" id="6661"/>
    <lineage>
        <taxon>Eukaryota</taxon>
        <taxon>Metazoa</taxon>
        <taxon>Ecdysozoa</taxon>
        <taxon>Arthropoda</taxon>
        <taxon>Crustacea</taxon>
        <taxon>Branchiopoda</taxon>
        <taxon>Anostraca</taxon>
        <taxon>Artemiidae</taxon>
        <taxon>Artemia</taxon>
    </lineage>
</organism>
<evidence type="ECO:0000313" key="6">
    <source>
        <dbReference type="Proteomes" id="UP001187531"/>
    </source>
</evidence>
<protein>
    <recommendedName>
        <fullName evidence="4">Exonuclease domain-containing protein</fullName>
    </recommendedName>
</protein>